<dbReference type="GO" id="GO:0005085">
    <property type="term" value="F:guanyl-nucleotide exchange factor activity"/>
    <property type="evidence" value="ECO:0007669"/>
    <property type="project" value="InterPro"/>
</dbReference>
<feature type="domain" description="Ras-GEF" evidence="2">
    <location>
        <begin position="425"/>
        <end position="533"/>
    </location>
</feature>
<feature type="coiled-coil region" evidence="1">
    <location>
        <begin position="406"/>
        <end position="433"/>
    </location>
</feature>
<dbReference type="Pfam" id="PF00617">
    <property type="entry name" value="RasGEF"/>
    <property type="match status" value="1"/>
</dbReference>
<reference evidence="3" key="1">
    <citation type="submission" date="2011-05" db="EMBL/GenBank/DDBJ databases">
        <title>Unity in variety -- the pan-genome of the Chlamydiae.</title>
        <authorList>
            <person name="Collingro A."/>
            <person name="Tischler P."/>
            <person name="Weinmaier T."/>
            <person name="Penz T."/>
            <person name="Heinz E."/>
            <person name="Brunham R.C."/>
            <person name="Read T.D."/>
            <person name="Bavoil P.M."/>
            <person name="Sachse K."/>
            <person name="Kahane S."/>
            <person name="Friedman M.G."/>
            <person name="Rattei T."/>
            <person name="Myers G.S.A."/>
            <person name="Horn M."/>
        </authorList>
    </citation>
    <scope>NUCLEOTIDE SEQUENCE</scope>
    <source>
        <strain evidence="3">2032/99</strain>
    </source>
</reference>
<sequence length="646" mass="74656">MTPLTSTIKDIQVPEASPSNIQTFATQAVACFEAIQNACQGIVKNAERQQKYFKLEELRKQIKSLDTSQVKELSQLNQKIRREMRALRNQYQTNSHWLVLTQKQSHLVEIEPSISLVPRVKIHPDDLQASFKEIAALRRGVEKVRALQHLYQKAASLEESDSSELLIEIQRFSDSNLSLSEKILALKQIKWRDKDDKQLDELKALIDPTGKDFVQYFLRGDLKPKDAVNYITVVLKDRLMYNPSVSPLELLKSWPTSIEKKDSDQWIAALMKMESKKSIQDSFTNFTISYLLNCIDPSGLQRCAELNKKRLSSASFAKEVSEVIDTLETFGLDSKEIYQRYRFTTKENLPLQEMEKKMMSALLSESEIKQFAKALKSAVARDWLTFDMKTFMSGSKSFEQLIGNRLKIYDDLAEKYKNALKALSDEKEQAQMISNMLLLCYHLMRSGEFGLSFTLFSSGVDMTKNSCQKGWDIALKKHQKHHDFLEKVCDPVKNLKNLRKLISNRESEKIACVPFFAIVLKDIIQFKEQISQPRDNLIEQLFGDHGHLAKKIVDLLAKGKIEEEEKDWAKSHFFKDIQKLFRIIEMTDAPYVEKNLVRKKIVDILQQERELQLEILKRKRALNQGISLLSLYYSNQTEEESLSSLL</sequence>
<keyword evidence="1" id="KW-0175">Coiled coil</keyword>
<protein>
    <recommendedName>
        <fullName evidence="2">Ras-GEF domain-containing protein</fullName>
    </recommendedName>
</protein>
<evidence type="ECO:0000313" key="3">
    <source>
        <dbReference type="EMBL" id="CCB91570.1"/>
    </source>
</evidence>
<gene>
    <name evidence="3" type="ORF">WCH_AD03120</name>
</gene>
<dbReference type="InterPro" id="IPR036964">
    <property type="entry name" value="RASGEF_cat_dom_sf"/>
</dbReference>
<evidence type="ECO:0000256" key="1">
    <source>
        <dbReference type="SAM" id="Coils"/>
    </source>
</evidence>
<accession>F8LCY4</accession>
<dbReference type="InterPro" id="IPR001895">
    <property type="entry name" value="RASGEF_cat_dom"/>
</dbReference>
<dbReference type="AlphaFoldDB" id="F8LCY4"/>
<proteinExistence type="predicted"/>
<dbReference type="InterPro" id="IPR023578">
    <property type="entry name" value="Ras_GEF_dom_sf"/>
</dbReference>
<organism evidence="3">
    <name type="scientific">Waddlia chondrophila 2032/99</name>
    <dbReference type="NCBI Taxonomy" id="765953"/>
    <lineage>
        <taxon>Bacteria</taxon>
        <taxon>Pseudomonadati</taxon>
        <taxon>Chlamydiota</taxon>
        <taxon>Chlamydiia</taxon>
        <taxon>Parachlamydiales</taxon>
        <taxon>Waddliaceae</taxon>
        <taxon>Waddlia</taxon>
    </lineage>
</organism>
<evidence type="ECO:0000259" key="2">
    <source>
        <dbReference type="Pfam" id="PF00617"/>
    </source>
</evidence>
<dbReference type="EMBL" id="FR872653">
    <property type="protein sequence ID" value="CCB91570.1"/>
    <property type="molecule type" value="Genomic_DNA"/>
</dbReference>
<dbReference type="Gene3D" id="1.10.840.10">
    <property type="entry name" value="Ras guanine-nucleotide exchange factors catalytic domain"/>
    <property type="match status" value="1"/>
</dbReference>
<name>F8LCY4_9BACT</name>
<dbReference type="SUPFAM" id="SSF48366">
    <property type="entry name" value="Ras GEF"/>
    <property type="match status" value="1"/>
</dbReference>
<dbReference type="GO" id="GO:0007264">
    <property type="term" value="P:small GTPase-mediated signal transduction"/>
    <property type="evidence" value="ECO:0007669"/>
    <property type="project" value="InterPro"/>
</dbReference>